<dbReference type="SUPFAM" id="SSF58104">
    <property type="entry name" value="Methyl-accepting chemotaxis protein (MCP) signaling domain"/>
    <property type="match status" value="1"/>
</dbReference>
<comment type="similarity">
    <text evidence="5">Belongs to the methyl-accepting chemotaxis (MCP) protein family.</text>
</comment>
<evidence type="ECO:0000256" key="6">
    <source>
        <dbReference type="PROSITE-ProRule" id="PRU00284"/>
    </source>
</evidence>
<accession>A0ABT9CFF8</accession>
<evidence type="ECO:0000313" key="11">
    <source>
        <dbReference type="EMBL" id="MDO7907615.1"/>
    </source>
</evidence>
<protein>
    <submittedName>
        <fullName evidence="11">Methyl-accepting chemotaxis protein</fullName>
    </submittedName>
</protein>
<evidence type="ECO:0000256" key="2">
    <source>
        <dbReference type="ARBA" id="ARBA00022475"/>
    </source>
</evidence>
<dbReference type="InterPro" id="IPR004089">
    <property type="entry name" value="MCPsignal_dom"/>
</dbReference>
<dbReference type="Pfam" id="PF12729">
    <property type="entry name" value="4HB_MCP_1"/>
    <property type="match status" value="1"/>
</dbReference>
<reference evidence="11 12" key="1">
    <citation type="submission" date="2023-07" db="EMBL/GenBank/DDBJ databases">
        <title>Paenibacillus sp. JX-17 nov. isolated from soil.</title>
        <authorList>
            <person name="Wan Y."/>
            <person name="Liu B."/>
        </authorList>
    </citation>
    <scope>NUCLEOTIDE SEQUENCE [LARGE SCALE GENOMIC DNA]</scope>
    <source>
        <strain evidence="11 12">JX-17</strain>
    </source>
</reference>
<evidence type="ECO:0000256" key="4">
    <source>
        <dbReference type="ARBA" id="ARBA00023224"/>
    </source>
</evidence>
<dbReference type="InterPro" id="IPR024478">
    <property type="entry name" value="HlyB_4HB_MCP"/>
</dbReference>
<comment type="subcellular location">
    <subcellularLocation>
        <location evidence="1">Cell membrane</location>
    </subcellularLocation>
</comment>
<proteinExistence type="inferred from homology"/>
<evidence type="ECO:0000256" key="3">
    <source>
        <dbReference type="ARBA" id="ARBA00023136"/>
    </source>
</evidence>
<dbReference type="CDD" id="cd06225">
    <property type="entry name" value="HAMP"/>
    <property type="match status" value="1"/>
</dbReference>
<dbReference type="SMART" id="SM00283">
    <property type="entry name" value="MA"/>
    <property type="match status" value="1"/>
</dbReference>
<dbReference type="RefSeq" id="WP_305024823.1">
    <property type="nucleotide sequence ID" value="NZ_JAUQTB010000008.1"/>
</dbReference>
<dbReference type="PANTHER" id="PTHR32089:SF112">
    <property type="entry name" value="LYSOZYME-LIKE PROTEIN-RELATED"/>
    <property type="match status" value="1"/>
</dbReference>
<evidence type="ECO:0000256" key="5">
    <source>
        <dbReference type="ARBA" id="ARBA00029447"/>
    </source>
</evidence>
<evidence type="ECO:0000313" key="12">
    <source>
        <dbReference type="Proteomes" id="UP001240171"/>
    </source>
</evidence>
<keyword evidence="8" id="KW-1133">Transmembrane helix</keyword>
<keyword evidence="8" id="KW-0812">Transmembrane</keyword>
<dbReference type="Pfam" id="PF00015">
    <property type="entry name" value="MCPsignal"/>
    <property type="match status" value="1"/>
</dbReference>
<name>A0ABT9CFF8_9BACL</name>
<dbReference type="EMBL" id="JAUQTB010000008">
    <property type="protein sequence ID" value="MDO7907615.1"/>
    <property type="molecule type" value="Genomic_DNA"/>
</dbReference>
<evidence type="ECO:0000256" key="7">
    <source>
        <dbReference type="SAM" id="MobiDB-lite"/>
    </source>
</evidence>
<evidence type="ECO:0000259" key="9">
    <source>
        <dbReference type="PROSITE" id="PS50111"/>
    </source>
</evidence>
<organism evidence="11 12">
    <name type="scientific">Paenibacillus lacisoli</name>
    <dbReference type="NCBI Taxonomy" id="3064525"/>
    <lineage>
        <taxon>Bacteria</taxon>
        <taxon>Bacillati</taxon>
        <taxon>Bacillota</taxon>
        <taxon>Bacilli</taxon>
        <taxon>Bacillales</taxon>
        <taxon>Paenibacillaceae</taxon>
        <taxon>Paenibacillus</taxon>
    </lineage>
</organism>
<dbReference type="PANTHER" id="PTHR32089">
    <property type="entry name" value="METHYL-ACCEPTING CHEMOTAXIS PROTEIN MCPB"/>
    <property type="match status" value="1"/>
</dbReference>
<keyword evidence="4 6" id="KW-0807">Transducer</keyword>
<dbReference type="PROSITE" id="PS50885">
    <property type="entry name" value="HAMP"/>
    <property type="match status" value="1"/>
</dbReference>
<dbReference type="Proteomes" id="UP001240171">
    <property type="component" value="Unassembled WGS sequence"/>
</dbReference>
<comment type="caution">
    <text evidence="11">The sequence shown here is derived from an EMBL/GenBank/DDBJ whole genome shotgun (WGS) entry which is preliminary data.</text>
</comment>
<evidence type="ECO:0000256" key="8">
    <source>
        <dbReference type="SAM" id="Phobius"/>
    </source>
</evidence>
<dbReference type="SMART" id="SM00304">
    <property type="entry name" value="HAMP"/>
    <property type="match status" value="1"/>
</dbReference>
<dbReference type="Pfam" id="PF00672">
    <property type="entry name" value="HAMP"/>
    <property type="match status" value="1"/>
</dbReference>
<keyword evidence="3 8" id="KW-0472">Membrane</keyword>
<evidence type="ECO:0000259" key="10">
    <source>
        <dbReference type="PROSITE" id="PS50885"/>
    </source>
</evidence>
<evidence type="ECO:0000256" key="1">
    <source>
        <dbReference type="ARBA" id="ARBA00004236"/>
    </source>
</evidence>
<sequence>MRQWYRNMRLSWKIGMLSLCFFVFMGLIGVTAIRQIATVNSNVVELNDDRLVPIVNLEEIKSDIEYIKSQSSSMMDAGNDDSVKQPIQDNMEERSAGVTQKLAAYKNDNSYAAVLQAFDSFIAAKDEFIKNMGVGTVQTRGGQPAADASNSGDSAEQVGGAPTFMTDFETARTDVIHALDTIVDQQVKNAKATYDESKQVYRNTNITVISMLAAAVLVTLLLTFVIIRTITSPVRRVTSKLQEIASSGGDLTRRIGYESKDEIGQLSASFDQFVGKLQGIIRDVAVSAEQMALSSGQLQGSTDAANQSLEAVSSTVQEIASSTSDGAAVAEETTASLTEAATFSSATSQASRVTAENSRRAREAAAEGAGQINEVTASISEIANSSGDVSVIIRELDASSRRIGDIIQMISSISAQTNLLALNAAIEAARAGEAGRGFSVVAEEIRKLADESNRAAAEISSLVEENQLKSASAVESVQQVEERVAAGVAKASEVEGSIGQIISNIEQIVTQIDQIDEATAKQAVSSSEIEKAMNHIALSSSEVAEGTENMSAGIQEQLSMMNEIAASTQQVSRMAQQLKQLAAGFIV</sequence>
<dbReference type="Gene3D" id="1.10.287.950">
    <property type="entry name" value="Methyl-accepting chemotaxis protein"/>
    <property type="match status" value="1"/>
</dbReference>
<dbReference type="Gene3D" id="6.10.340.10">
    <property type="match status" value="1"/>
</dbReference>
<feature type="region of interest" description="Disordered" evidence="7">
    <location>
        <begin position="139"/>
        <end position="161"/>
    </location>
</feature>
<feature type="domain" description="Methyl-accepting transducer" evidence="9">
    <location>
        <begin position="301"/>
        <end position="537"/>
    </location>
</feature>
<dbReference type="PROSITE" id="PS50111">
    <property type="entry name" value="CHEMOTAXIS_TRANSDUC_2"/>
    <property type="match status" value="1"/>
</dbReference>
<feature type="transmembrane region" description="Helical" evidence="8">
    <location>
        <begin position="206"/>
        <end position="227"/>
    </location>
</feature>
<dbReference type="InterPro" id="IPR003660">
    <property type="entry name" value="HAMP_dom"/>
</dbReference>
<gene>
    <name evidence="11" type="ORF">Q5741_14490</name>
</gene>
<feature type="domain" description="HAMP" evidence="10">
    <location>
        <begin position="228"/>
        <end position="282"/>
    </location>
</feature>
<keyword evidence="2" id="KW-1003">Cell membrane</keyword>
<keyword evidence="12" id="KW-1185">Reference proteome</keyword>